<feature type="region of interest" description="Disordered" evidence="1">
    <location>
        <begin position="256"/>
        <end position="280"/>
    </location>
</feature>
<comment type="caution">
    <text evidence="2">The sequence shown here is derived from an EMBL/GenBank/DDBJ whole genome shotgun (WGS) entry which is preliminary data.</text>
</comment>
<sequence>MGGPRTCLPPREANNIVPNVLNIAEIFGVPFNTFTDIEDLINGIEMGKHEAVWLTLTAERRKDVMDSIAPSHESPIVQSVDINTKSTFYAGVAGASAKDQPKINYNFRPLIADLVFDGVNISIPRKVFKKEQLGETWAEKNYDEYHRLLEETRLLKEELTRILIWVKLHNVTIQVFEEDEADLVDVVTIGIPSLTRDGFTKETIHVEYKWRPPMCDVCKIFGHVHDHYPKKVSSPPTVVTSNVVTPAVEKTNDGFQMVGKKKKRKGKSKSTNGGHFAGPLVKPNVRYELKVTTSTPKKAANNVGNASKSSSMWKTTGASSKNDNIITSIFYSALNDDNDDEEEDVENVYDEMTNLFSNIKIDGSSSFTDAVG</sequence>
<evidence type="ECO:0008006" key="4">
    <source>
        <dbReference type="Google" id="ProtNLM"/>
    </source>
</evidence>
<gene>
    <name evidence="2" type="ORF">Tco_0656465</name>
</gene>
<evidence type="ECO:0000256" key="1">
    <source>
        <dbReference type="SAM" id="MobiDB-lite"/>
    </source>
</evidence>
<name>A0ABQ4XA45_9ASTR</name>
<keyword evidence="3" id="KW-1185">Reference proteome</keyword>
<reference evidence="2" key="1">
    <citation type="journal article" date="2022" name="Int. J. Mol. Sci.">
        <title>Draft Genome of Tanacetum Coccineum: Genomic Comparison of Closely Related Tanacetum-Family Plants.</title>
        <authorList>
            <person name="Yamashiro T."/>
            <person name="Shiraishi A."/>
            <person name="Nakayama K."/>
            <person name="Satake H."/>
        </authorList>
    </citation>
    <scope>NUCLEOTIDE SEQUENCE</scope>
</reference>
<dbReference type="Proteomes" id="UP001151760">
    <property type="component" value="Unassembled WGS sequence"/>
</dbReference>
<evidence type="ECO:0000313" key="2">
    <source>
        <dbReference type="EMBL" id="GJS61681.1"/>
    </source>
</evidence>
<accession>A0ABQ4XA45</accession>
<feature type="region of interest" description="Disordered" evidence="1">
    <location>
        <begin position="296"/>
        <end position="317"/>
    </location>
</feature>
<protein>
    <recommendedName>
        <fullName evidence="4">DUF4283 domain-containing protein</fullName>
    </recommendedName>
</protein>
<reference evidence="2" key="2">
    <citation type="submission" date="2022-01" db="EMBL/GenBank/DDBJ databases">
        <authorList>
            <person name="Yamashiro T."/>
            <person name="Shiraishi A."/>
            <person name="Satake H."/>
            <person name="Nakayama K."/>
        </authorList>
    </citation>
    <scope>NUCLEOTIDE SEQUENCE</scope>
</reference>
<proteinExistence type="predicted"/>
<dbReference type="EMBL" id="BQNB010009308">
    <property type="protein sequence ID" value="GJS61681.1"/>
    <property type="molecule type" value="Genomic_DNA"/>
</dbReference>
<organism evidence="2 3">
    <name type="scientific">Tanacetum coccineum</name>
    <dbReference type="NCBI Taxonomy" id="301880"/>
    <lineage>
        <taxon>Eukaryota</taxon>
        <taxon>Viridiplantae</taxon>
        <taxon>Streptophyta</taxon>
        <taxon>Embryophyta</taxon>
        <taxon>Tracheophyta</taxon>
        <taxon>Spermatophyta</taxon>
        <taxon>Magnoliopsida</taxon>
        <taxon>eudicotyledons</taxon>
        <taxon>Gunneridae</taxon>
        <taxon>Pentapetalae</taxon>
        <taxon>asterids</taxon>
        <taxon>campanulids</taxon>
        <taxon>Asterales</taxon>
        <taxon>Asteraceae</taxon>
        <taxon>Asteroideae</taxon>
        <taxon>Anthemideae</taxon>
        <taxon>Anthemidinae</taxon>
        <taxon>Tanacetum</taxon>
    </lineage>
</organism>
<feature type="compositionally biased region" description="Basic residues" evidence="1">
    <location>
        <begin position="259"/>
        <end position="268"/>
    </location>
</feature>
<evidence type="ECO:0000313" key="3">
    <source>
        <dbReference type="Proteomes" id="UP001151760"/>
    </source>
</evidence>